<feature type="transmembrane region" description="Helical" evidence="9">
    <location>
        <begin position="68"/>
        <end position="88"/>
    </location>
</feature>
<evidence type="ECO:0000256" key="1">
    <source>
        <dbReference type="ARBA" id="ARBA00004128"/>
    </source>
</evidence>
<dbReference type="GO" id="GO:0022857">
    <property type="term" value="F:transmembrane transporter activity"/>
    <property type="evidence" value="ECO:0007669"/>
    <property type="project" value="InterPro"/>
</dbReference>
<sequence>MGQATLTRRISQYLKHDIPVAIGTRAIKNIAFAMSLLTCLCASSVSLFSFFSTSLHETYKISYLDVNLIASCSSIGLYLFLPILGYLGDCYGPSLLALISGFLFVPSYLVNANIVSHLNYSDAQRSHIYWFGLSFFFIGLATSSLYFSCLLTCAKIYPERKGLAISLPVTCYGMSSLIGSQVLKLSSFNPNGVLDIKKAFIFFSILYSFVCLLNFVSCYVVTFDYHILMNDHSHVAQTDDEERSLLNPEDSNEFGAASSFYDEETLSLVPQRSEIEPLNHKQRYVNFLKDHSTWLLMISLILNIGPLESFQNNIGPILTVSRQAHKSSSLSDQISVWAAASTASRILVGWLSDFMSSSQRKHPICRVHLLSLSVFMGIIGVSIILLRSISFSFTSALVGSSYGALFTVYPTIVASVWGVDIMGSTWGTFMVAPALGSISYSILFGHTVDSGHSSGSLSDAYFYFVCVSLFASVILVVASWRIFWFKRGLAIF</sequence>
<evidence type="ECO:0000256" key="2">
    <source>
        <dbReference type="ARBA" id="ARBA00008335"/>
    </source>
</evidence>
<dbReference type="OMA" id="PTMWWLA"/>
<proteinExistence type="inferred from homology"/>
<dbReference type="SUPFAM" id="SSF103473">
    <property type="entry name" value="MFS general substrate transporter"/>
    <property type="match status" value="1"/>
</dbReference>
<dbReference type="PANTHER" id="PTHR21576">
    <property type="entry name" value="UNCHARACTERIZED NODULIN-LIKE PROTEIN"/>
    <property type="match status" value="1"/>
</dbReference>
<feature type="transmembrane region" description="Helical" evidence="9">
    <location>
        <begin position="367"/>
        <end position="389"/>
    </location>
</feature>
<keyword evidence="4" id="KW-0926">Vacuole</keyword>
<dbReference type="Gene3D" id="1.20.1250.20">
    <property type="entry name" value="MFS general substrate transporter like domains"/>
    <property type="match status" value="1"/>
</dbReference>
<evidence type="ECO:0000256" key="7">
    <source>
        <dbReference type="ARBA" id="ARBA00023136"/>
    </source>
</evidence>
<dbReference type="InterPro" id="IPR011701">
    <property type="entry name" value="MFS"/>
</dbReference>
<evidence type="ECO:0000313" key="11">
    <source>
        <dbReference type="EMBL" id="CCE79141.1"/>
    </source>
</evidence>
<keyword evidence="12" id="KW-1185">Reference proteome</keyword>
<reference evidence="12" key="2">
    <citation type="journal article" date="2012" name="G3 (Bethesda)">
        <title>Pichia sorbitophila, an interspecies yeast hybrid reveals early steps of genome resolution following polyploidization.</title>
        <authorList>
            <person name="Leh Louis V."/>
            <person name="Despons L."/>
            <person name="Friedrich A."/>
            <person name="Martin T."/>
            <person name="Durrens P."/>
            <person name="Casaregola S."/>
            <person name="Neuveglise C."/>
            <person name="Fairhead C."/>
            <person name="Marck C."/>
            <person name="Cruz J.A."/>
            <person name="Straub M.L."/>
            <person name="Kugler V."/>
            <person name="Sacerdot C."/>
            <person name="Uzunov Z."/>
            <person name="Thierry A."/>
            <person name="Weiss S."/>
            <person name="Bleykasten C."/>
            <person name="De Montigny J."/>
            <person name="Jacques N."/>
            <person name="Jung P."/>
            <person name="Lemaire M."/>
            <person name="Mallet S."/>
            <person name="Morel G."/>
            <person name="Richard G.F."/>
            <person name="Sarkar A."/>
            <person name="Savel G."/>
            <person name="Schacherer J."/>
            <person name="Seret M.L."/>
            <person name="Talla E."/>
            <person name="Samson G."/>
            <person name="Jubin C."/>
            <person name="Poulain J."/>
            <person name="Vacherie B."/>
            <person name="Barbe V."/>
            <person name="Pelletier E."/>
            <person name="Sherman D.J."/>
            <person name="Westhof E."/>
            <person name="Weissenbach J."/>
            <person name="Baret P.V."/>
            <person name="Wincker P."/>
            <person name="Gaillardin C."/>
            <person name="Dujon B."/>
            <person name="Souciet J.L."/>
        </authorList>
    </citation>
    <scope>NUCLEOTIDE SEQUENCE [LARGE SCALE GENOMIC DNA]</scope>
    <source>
        <strain evidence="12">ATCC MYA-4447 / BCRC 22081 / CBS 7064 / NBRC 10061 / NRRL Y-12695</strain>
    </source>
</reference>
<dbReference type="Pfam" id="PF07690">
    <property type="entry name" value="MFS_1"/>
    <property type="match status" value="1"/>
</dbReference>
<protein>
    <recommendedName>
        <fullName evidence="8">Probable transporter MCH1</fullName>
    </recommendedName>
</protein>
<reference evidence="10" key="1">
    <citation type="submission" date="2011-10" db="EMBL/GenBank/DDBJ databases">
        <authorList>
            <person name="Genoscope - CEA"/>
        </authorList>
    </citation>
    <scope>NUCLEOTIDE SEQUENCE</scope>
</reference>
<dbReference type="Proteomes" id="UP000005222">
    <property type="component" value="Chromosome C"/>
</dbReference>
<comment type="similarity">
    <text evidence="2">Belongs to the major facilitator superfamily.</text>
</comment>
<gene>
    <name evidence="10" type="primary">Piso0_001181</name>
    <name evidence="10" type="ORF">GNLVRS01_PISO0C12674g</name>
    <name evidence="11" type="ORF">GNLVRS01_PISO0D12741g</name>
</gene>
<dbReference type="InParanoid" id="G8YSL8"/>
<dbReference type="EMBL" id="FO082057">
    <property type="protein sequence ID" value="CCE78555.1"/>
    <property type="molecule type" value="Genomic_DNA"/>
</dbReference>
<evidence type="ECO:0000256" key="9">
    <source>
        <dbReference type="SAM" id="Phobius"/>
    </source>
</evidence>
<evidence type="ECO:0000256" key="3">
    <source>
        <dbReference type="ARBA" id="ARBA00022448"/>
    </source>
</evidence>
<feature type="transmembrane region" description="Helical" evidence="9">
    <location>
        <begin position="128"/>
        <end position="151"/>
    </location>
</feature>
<feature type="transmembrane region" description="Helical" evidence="9">
    <location>
        <begin position="30"/>
        <end position="48"/>
    </location>
</feature>
<evidence type="ECO:0000256" key="6">
    <source>
        <dbReference type="ARBA" id="ARBA00022989"/>
    </source>
</evidence>
<dbReference type="GO" id="GO:0000329">
    <property type="term" value="C:fungal-type vacuole membrane"/>
    <property type="evidence" value="ECO:0007669"/>
    <property type="project" value="TreeGrafter"/>
</dbReference>
<name>G8YSL8_PICSO</name>
<dbReference type="eggNOG" id="ENOG502QTNE">
    <property type="taxonomic scope" value="Eukaryota"/>
</dbReference>
<dbReference type="OrthoDB" id="199930at2759"/>
<evidence type="ECO:0000256" key="4">
    <source>
        <dbReference type="ARBA" id="ARBA00022554"/>
    </source>
</evidence>
<evidence type="ECO:0000256" key="8">
    <source>
        <dbReference type="ARBA" id="ARBA00039330"/>
    </source>
</evidence>
<dbReference type="InterPro" id="IPR036259">
    <property type="entry name" value="MFS_trans_sf"/>
</dbReference>
<dbReference type="STRING" id="559304.G8YSL8"/>
<feature type="transmembrane region" description="Helical" evidence="9">
    <location>
        <begin position="401"/>
        <end position="419"/>
    </location>
</feature>
<keyword evidence="3" id="KW-0813">Transport</keyword>
<feature type="transmembrane region" description="Helical" evidence="9">
    <location>
        <begin position="163"/>
        <end position="180"/>
    </location>
</feature>
<organism evidence="10 12">
    <name type="scientific">Pichia sorbitophila (strain ATCC MYA-4447 / BCRC 22081 / CBS 7064 / NBRC 10061 / NRRL Y-12695)</name>
    <name type="common">Hybrid yeast</name>
    <dbReference type="NCBI Taxonomy" id="559304"/>
    <lineage>
        <taxon>Eukaryota</taxon>
        <taxon>Fungi</taxon>
        <taxon>Dikarya</taxon>
        <taxon>Ascomycota</taxon>
        <taxon>Saccharomycotina</taxon>
        <taxon>Pichiomycetes</taxon>
        <taxon>Debaryomycetaceae</taxon>
        <taxon>Millerozyma</taxon>
    </lineage>
</organism>
<accession>G8YSL8</accession>
<feature type="transmembrane region" description="Helical" evidence="9">
    <location>
        <begin position="200"/>
        <end position="221"/>
    </location>
</feature>
<evidence type="ECO:0000313" key="12">
    <source>
        <dbReference type="Proteomes" id="UP000005222"/>
    </source>
</evidence>
<dbReference type="EMBL" id="FO082056">
    <property type="protein sequence ID" value="CCE79141.1"/>
    <property type="molecule type" value="Genomic_DNA"/>
</dbReference>
<keyword evidence="5 9" id="KW-0812">Transmembrane</keyword>
<dbReference type="Proteomes" id="UP000005222">
    <property type="component" value="Chromosome D"/>
</dbReference>
<feature type="transmembrane region" description="Helical" evidence="9">
    <location>
        <begin position="95"/>
        <end position="116"/>
    </location>
</feature>
<keyword evidence="7 9" id="KW-0472">Membrane</keyword>
<feature type="transmembrane region" description="Helical" evidence="9">
    <location>
        <begin position="460"/>
        <end position="483"/>
    </location>
</feature>
<dbReference type="HOGENOM" id="CLU_012596_3_0_1"/>
<dbReference type="FunCoup" id="G8YSL8">
    <property type="interactions" value="39"/>
</dbReference>
<evidence type="ECO:0000256" key="5">
    <source>
        <dbReference type="ARBA" id="ARBA00022692"/>
    </source>
</evidence>
<keyword evidence="6 9" id="KW-1133">Transmembrane helix</keyword>
<comment type="subcellular location">
    <subcellularLocation>
        <location evidence="1">Vacuole membrane</location>
        <topology evidence="1">Multi-pass membrane protein</topology>
    </subcellularLocation>
</comment>
<dbReference type="AlphaFoldDB" id="G8YSL8"/>
<feature type="transmembrane region" description="Helical" evidence="9">
    <location>
        <begin position="426"/>
        <end position="448"/>
    </location>
</feature>
<evidence type="ECO:0000313" key="10">
    <source>
        <dbReference type="EMBL" id="CCE78555.1"/>
    </source>
</evidence>
<dbReference type="PANTHER" id="PTHR21576:SF45">
    <property type="entry name" value="TRANSPORTER MCH1-RELATED"/>
    <property type="match status" value="1"/>
</dbReference>